<evidence type="ECO:0000256" key="1">
    <source>
        <dbReference type="SAM" id="Phobius"/>
    </source>
</evidence>
<organism evidence="2 3">
    <name type="scientific">Porcine reproductive and respiratory syndrome virus</name>
    <name type="common">PRRSV</name>
    <dbReference type="NCBI Taxonomy" id="28344"/>
    <lineage>
        <taxon>Viruses</taxon>
        <taxon>Riboviria</taxon>
        <taxon>Orthornavirae</taxon>
        <taxon>Pisuviricota</taxon>
        <taxon>Pisoniviricetes</taxon>
        <taxon>Nidovirales</taxon>
        <taxon>Arnidovirineae</taxon>
        <taxon>Arteriviridae</taxon>
        <taxon>Variarterivirinae</taxon>
        <taxon>Betaarterivirus</taxon>
        <taxon>Ampobartevirus</taxon>
        <taxon>Betaarterivirus americense</taxon>
    </lineage>
</organism>
<protein>
    <submittedName>
        <fullName evidence="2">E protein</fullName>
    </submittedName>
</protein>
<evidence type="ECO:0000313" key="2">
    <source>
        <dbReference type="EMBL" id="AHZ64914.1"/>
    </source>
</evidence>
<accession>A0A059UM53</accession>
<sequence>MGSTQSLFDEIGQLFVDAFTEFLVSIVDIIIFLAILFGFTIAGWLVVLCIRLVCSAVLRARSTVHPEQLQKIL</sequence>
<dbReference type="Pfam" id="PF07069">
    <property type="entry name" value="PRRSV_2b"/>
    <property type="match status" value="1"/>
</dbReference>
<feature type="transmembrane region" description="Helical" evidence="1">
    <location>
        <begin position="29"/>
        <end position="53"/>
    </location>
</feature>
<keyword evidence="1" id="KW-0812">Transmembrane</keyword>
<name>A0A059UM53_PRRSV</name>
<dbReference type="InterPro" id="IPR009775">
    <property type="entry name" value="GP2b"/>
</dbReference>
<keyword evidence="1" id="KW-1133">Transmembrane helix</keyword>
<evidence type="ECO:0000313" key="3">
    <source>
        <dbReference type="Proteomes" id="UP000160418"/>
    </source>
</evidence>
<dbReference type="EMBL" id="KJ534541">
    <property type="protein sequence ID" value="AHZ64914.1"/>
    <property type="molecule type" value="Genomic_RNA"/>
</dbReference>
<organismHost>
    <name type="scientific">Sus scrofa</name>
    <name type="common">Pig</name>
    <dbReference type="NCBI Taxonomy" id="9823"/>
</organismHost>
<proteinExistence type="predicted"/>
<reference evidence="2 3" key="1">
    <citation type="submission" date="2014-03" db="EMBL/GenBank/DDBJ databases">
        <title>Complete genome sequence of a highly pathogenic Porcine reproductive and respiratory syndrome virus strain Henan-A6.</title>
        <authorList>
            <person name="Bai Y."/>
            <person name="Chen J.-Z."/>
            <person name="Chang D."/>
            <person name="Tian Z.-J."/>
            <person name="Wang Q."/>
            <person name="Zhang Q.-Y."/>
            <person name="Zhang W.-C."/>
            <person name="Peng J.-M."/>
            <person name="An T.-Q."/>
            <person name="Tong G.-Z."/>
        </authorList>
    </citation>
    <scope>NUCLEOTIDE SEQUENCE [LARGE SCALE GENOMIC DNA]</scope>
    <source>
        <strain evidence="2">Henan-A6</strain>
    </source>
</reference>
<keyword evidence="1" id="KW-0472">Membrane</keyword>
<dbReference type="Proteomes" id="UP000160418">
    <property type="component" value="Genome"/>
</dbReference>